<dbReference type="Proteomes" id="UP001620626">
    <property type="component" value="Unassembled WGS sequence"/>
</dbReference>
<keyword evidence="1" id="KW-0863">Zinc-finger</keyword>
<dbReference type="AlphaFoldDB" id="A0ABD2M9M9"/>
<dbReference type="InterPro" id="IPR024161">
    <property type="entry name" value="Znf_nanos-typ"/>
</dbReference>
<keyword evidence="4" id="KW-1185">Reference proteome</keyword>
<gene>
    <name evidence="3" type="ORF">niasHT_004821</name>
</gene>
<evidence type="ECO:0000259" key="2">
    <source>
        <dbReference type="PROSITE" id="PS51522"/>
    </source>
</evidence>
<organism evidence="3 4">
    <name type="scientific">Heterodera trifolii</name>
    <dbReference type="NCBI Taxonomy" id="157864"/>
    <lineage>
        <taxon>Eukaryota</taxon>
        <taxon>Metazoa</taxon>
        <taxon>Ecdysozoa</taxon>
        <taxon>Nematoda</taxon>
        <taxon>Chromadorea</taxon>
        <taxon>Rhabditida</taxon>
        <taxon>Tylenchina</taxon>
        <taxon>Tylenchomorpha</taxon>
        <taxon>Tylenchoidea</taxon>
        <taxon>Heteroderidae</taxon>
        <taxon>Heteroderinae</taxon>
        <taxon>Heterodera</taxon>
    </lineage>
</organism>
<dbReference type="PROSITE" id="PS51522">
    <property type="entry name" value="ZF_NANOS"/>
    <property type="match status" value="1"/>
</dbReference>
<evidence type="ECO:0000313" key="4">
    <source>
        <dbReference type="Proteomes" id="UP001620626"/>
    </source>
</evidence>
<reference evidence="3 4" key="1">
    <citation type="submission" date="2024-10" db="EMBL/GenBank/DDBJ databases">
        <authorList>
            <person name="Kim D."/>
        </authorList>
    </citation>
    <scope>NUCLEOTIDE SEQUENCE [LARGE SCALE GENOMIC DNA]</scope>
    <source>
        <strain evidence="3">BH-2024</strain>
    </source>
</reference>
<keyword evidence="1" id="KW-0479">Metal-binding</keyword>
<dbReference type="EMBL" id="JBICBT010000078">
    <property type="protein sequence ID" value="KAL3124232.1"/>
    <property type="molecule type" value="Genomic_DNA"/>
</dbReference>
<sequence length="211" mass="22620">MASFGHRRNGSSSIITCGYCFQNGQTEAAVGHTKNNCPFLANLAPCQMCGASGSNNHTAMYCPNKQEVHLELNEKVMASIVAMHIDDTLTNGHGGKEYHCHFNAQNNSRPLIQRASNIQMTPTKRNNSLGTSTISPMSSTSIPLTPLSENSEDTFCAFMDPEILLNSPTAFSISFHRIVRVSSTPSPLPSSSSAATGASTNARRSLSFGGY</sequence>
<name>A0ABD2M9M9_9BILA</name>
<dbReference type="InterPro" id="IPR038129">
    <property type="entry name" value="Nanos_sf"/>
</dbReference>
<comment type="caution">
    <text evidence="3">The sequence shown here is derived from an EMBL/GenBank/DDBJ whole genome shotgun (WGS) entry which is preliminary data.</text>
</comment>
<evidence type="ECO:0000256" key="1">
    <source>
        <dbReference type="PROSITE-ProRule" id="PRU00855"/>
    </source>
</evidence>
<dbReference type="GO" id="GO:0003723">
    <property type="term" value="F:RNA binding"/>
    <property type="evidence" value="ECO:0007669"/>
    <property type="project" value="UniProtKB-UniRule"/>
</dbReference>
<feature type="domain" description="Nanos-type" evidence="2">
    <location>
        <begin position="16"/>
        <end position="64"/>
    </location>
</feature>
<dbReference type="Gene3D" id="4.10.60.30">
    <property type="entry name" value="Nanos, RNA-binding domain"/>
    <property type="match status" value="1"/>
</dbReference>
<comment type="similarity">
    <text evidence="1">Belongs to the nanos family.</text>
</comment>
<keyword evidence="1" id="KW-0694">RNA-binding</keyword>
<evidence type="ECO:0000313" key="3">
    <source>
        <dbReference type="EMBL" id="KAL3124232.1"/>
    </source>
</evidence>
<proteinExistence type="inferred from homology"/>
<keyword evidence="1" id="KW-0810">Translation regulation</keyword>
<dbReference type="GO" id="GO:0006417">
    <property type="term" value="P:regulation of translation"/>
    <property type="evidence" value="ECO:0007669"/>
    <property type="project" value="UniProtKB-UniRule"/>
</dbReference>
<keyword evidence="1" id="KW-0862">Zinc</keyword>
<protein>
    <recommendedName>
        <fullName evidence="2">Nanos-type domain-containing protein</fullName>
    </recommendedName>
</protein>
<dbReference type="GO" id="GO:0008270">
    <property type="term" value="F:zinc ion binding"/>
    <property type="evidence" value="ECO:0007669"/>
    <property type="project" value="UniProtKB-KW"/>
</dbReference>
<accession>A0ABD2M9M9</accession>